<evidence type="ECO:0000256" key="6">
    <source>
        <dbReference type="ARBA" id="ARBA00030388"/>
    </source>
</evidence>
<evidence type="ECO:0000256" key="3">
    <source>
        <dbReference type="ARBA" id="ARBA00022722"/>
    </source>
</evidence>
<keyword evidence="5" id="KW-0378">Hydrolase</keyword>
<evidence type="ECO:0000313" key="9">
    <source>
        <dbReference type="Proteomes" id="UP000441080"/>
    </source>
</evidence>
<dbReference type="InterPro" id="IPR009614">
    <property type="entry name" value="YoeB_toxin"/>
</dbReference>
<evidence type="ECO:0000256" key="2">
    <source>
        <dbReference type="ARBA" id="ARBA00022649"/>
    </source>
</evidence>
<organism evidence="8 9">
    <name type="scientific">Microcystis aeruginosa NIES-3807</name>
    <dbReference type="NCBI Taxonomy" id="2517785"/>
    <lineage>
        <taxon>Bacteria</taxon>
        <taxon>Bacillati</taxon>
        <taxon>Cyanobacteriota</taxon>
        <taxon>Cyanophyceae</taxon>
        <taxon>Oscillatoriophycideae</taxon>
        <taxon>Chroococcales</taxon>
        <taxon>Microcystaceae</taxon>
        <taxon>Microcystis</taxon>
    </lineage>
</organism>
<dbReference type="PANTHER" id="PTHR38039">
    <property type="entry name" value="TOXIN YOEB"/>
    <property type="match status" value="1"/>
</dbReference>
<keyword evidence="4" id="KW-0255">Endonuclease</keyword>
<dbReference type="AlphaFoldDB" id="A0AAD3AWR8"/>
<keyword evidence="3" id="KW-0540">Nuclease</keyword>
<evidence type="ECO:0000313" key="8">
    <source>
        <dbReference type="EMBL" id="GCL57154.1"/>
    </source>
</evidence>
<dbReference type="PANTHER" id="PTHR38039:SF1">
    <property type="entry name" value="TOXIN YOEB"/>
    <property type="match status" value="1"/>
</dbReference>
<sequence length="88" mass="10687">MKNIVFDPKAFKQRQFNEWAIEDKKLYKKIVDLIDDILRHPFSGIGKPEPLKHQLKGYWSRRINDEHRLVYKITETEIIIISCKFHYD</sequence>
<reference evidence="8 9" key="1">
    <citation type="submission" date="2019-02" db="EMBL/GenBank/DDBJ databases">
        <title>Draft genome sequence of Arthrospira platensis NIES-3807.</title>
        <authorList>
            <person name="Yamaguchi H."/>
            <person name="Suzuki S."/>
            <person name="Kawachi M."/>
        </authorList>
    </citation>
    <scope>NUCLEOTIDE SEQUENCE [LARGE SCALE GENOMIC DNA]</scope>
    <source>
        <strain evidence="8 9">NIES-3807</strain>
    </source>
</reference>
<gene>
    <name evidence="8" type="ORF">NIES3807_03040</name>
</gene>
<dbReference type="Pfam" id="PF06769">
    <property type="entry name" value="YoeB_toxin"/>
    <property type="match status" value="1"/>
</dbReference>
<dbReference type="RefSeq" id="WP_159296149.1">
    <property type="nucleotide sequence ID" value="NZ_BJCK01000002.1"/>
</dbReference>
<dbReference type="EMBL" id="BJCK01000002">
    <property type="protein sequence ID" value="GCL57154.1"/>
    <property type="molecule type" value="Genomic_DNA"/>
</dbReference>
<evidence type="ECO:0000256" key="5">
    <source>
        <dbReference type="ARBA" id="ARBA00022801"/>
    </source>
</evidence>
<dbReference type="GO" id="GO:0016787">
    <property type="term" value="F:hydrolase activity"/>
    <property type="evidence" value="ECO:0007669"/>
    <property type="project" value="UniProtKB-KW"/>
</dbReference>
<dbReference type="Proteomes" id="UP000441080">
    <property type="component" value="Unassembled WGS sequence"/>
</dbReference>
<dbReference type="InterPro" id="IPR035093">
    <property type="entry name" value="RelE/ParE_toxin_dom_sf"/>
</dbReference>
<evidence type="ECO:0000256" key="7">
    <source>
        <dbReference type="ARBA" id="ARBA00050056"/>
    </source>
</evidence>
<keyword evidence="2" id="KW-1277">Toxin-antitoxin system</keyword>
<comment type="similarity">
    <text evidence="1">Belongs to the YoeB family.</text>
</comment>
<evidence type="ECO:0000256" key="4">
    <source>
        <dbReference type="ARBA" id="ARBA00022759"/>
    </source>
</evidence>
<evidence type="ECO:0000256" key="1">
    <source>
        <dbReference type="ARBA" id="ARBA00008172"/>
    </source>
</evidence>
<dbReference type="Gene3D" id="3.30.2310.20">
    <property type="entry name" value="RelE-like"/>
    <property type="match status" value="1"/>
</dbReference>
<dbReference type="SUPFAM" id="SSF143011">
    <property type="entry name" value="RelE-like"/>
    <property type="match status" value="1"/>
</dbReference>
<dbReference type="GO" id="GO:0006401">
    <property type="term" value="P:RNA catabolic process"/>
    <property type="evidence" value="ECO:0007669"/>
    <property type="project" value="InterPro"/>
</dbReference>
<comment type="caution">
    <text evidence="8">The sequence shown here is derived from an EMBL/GenBank/DDBJ whole genome shotgun (WGS) entry which is preliminary data.</text>
</comment>
<protein>
    <recommendedName>
        <fullName evidence="7">Endoribonuclease YoeB</fullName>
    </recommendedName>
    <alternativeName>
        <fullName evidence="6">Putative mRNA interferase YoeB</fullName>
    </alternativeName>
</protein>
<name>A0AAD3AWR8_MICAE</name>
<proteinExistence type="inferred from homology"/>
<dbReference type="NCBIfam" id="TIGR02116">
    <property type="entry name" value="toxin_Txe_YoeB"/>
    <property type="match status" value="1"/>
</dbReference>
<accession>A0AAD3AWR8</accession>
<dbReference type="GO" id="GO:0004519">
    <property type="term" value="F:endonuclease activity"/>
    <property type="evidence" value="ECO:0007669"/>
    <property type="project" value="UniProtKB-KW"/>
</dbReference>